<dbReference type="GO" id="GO:0006633">
    <property type="term" value="P:fatty acid biosynthetic process"/>
    <property type="evidence" value="ECO:0007669"/>
    <property type="project" value="TreeGrafter"/>
</dbReference>
<keyword evidence="8" id="KW-1185">Reference proteome</keyword>
<evidence type="ECO:0000256" key="5">
    <source>
        <dbReference type="SAM" id="Phobius"/>
    </source>
</evidence>
<dbReference type="EMBL" id="MSIF01000012">
    <property type="protein sequence ID" value="OLF08509.1"/>
    <property type="molecule type" value="Genomic_DNA"/>
</dbReference>
<dbReference type="Gene3D" id="3.30.300.30">
    <property type="match status" value="1"/>
</dbReference>
<dbReference type="InterPro" id="IPR020845">
    <property type="entry name" value="AMP-binding_CS"/>
</dbReference>
<dbReference type="GO" id="GO:0005886">
    <property type="term" value="C:plasma membrane"/>
    <property type="evidence" value="ECO:0007669"/>
    <property type="project" value="TreeGrafter"/>
</dbReference>
<dbReference type="PANTHER" id="PTHR22754">
    <property type="entry name" value="DISCO-INTERACTING PROTEIN 2 DIP2 -RELATED"/>
    <property type="match status" value="1"/>
</dbReference>
<evidence type="ECO:0000256" key="4">
    <source>
        <dbReference type="ARBA" id="ARBA00023098"/>
    </source>
</evidence>
<accession>A0A7Z1AX18</accession>
<evidence type="ECO:0000259" key="6">
    <source>
        <dbReference type="Pfam" id="PF00501"/>
    </source>
</evidence>
<gene>
    <name evidence="7" type="ORF">BLA60_23200</name>
</gene>
<keyword evidence="3" id="KW-0276">Fatty acid metabolism</keyword>
<keyword evidence="5" id="KW-0812">Transmembrane</keyword>
<dbReference type="InterPro" id="IPR042099">
    <property type="entry name" value="ANL_N_sf"/>
</dbReference>
<dbReference type="Pfam" id="PF00501">
    <property type="entry name" value="AMP-binding"/>
    <property type="match status" value="1"/>
</dbReference>
<dbReference type="Gene3D" id="3.40.50.12780">
    <property type="entry name" value="N-terminal domain of ligase-like"/>
    <property type="match status" value="1"/>
</dbReference>
<keyword evidence="2" id="KW-0436">Ligase</keyword>
<dbReference type="GO" id="GO:0016874">
    <property type="term" value="F:ligase activity"/>
    <property type="evidence" value="ECO:0007669"/>
    <property type="project" value="UniProtKB-KW"/>
</dbReference>
<protein>
    <recommendedName>
        <fullName evidence="6">AMP-dependent synthetase/ligase domain-containing protein</fullName>
    </recommendedName>
</protein>
<dbReference type="InterPro" id="IPR040097">
    <property type="entry name" value="FAAL/FAAC"/>
</dbReference>
<dbReference type="FunFam" id="3.40.50.12780:FF:000013">
    <property type="entry name" value="Long-chain-fatty-acid--AMP ligase FadD32"/>
    <property type="match status" value="1"/>
</dbReference>
<comment type="similarity">
    <text evidence="1">Belongs to the ATP-dependent AMP-binding enzyme family.</text>
</comment>
<dbReference type="GO" id="GO:0071766">
    <property type="term" value="P:Actinobacterium-type cell wall biogenesis"/>
    <property type="evidence" value="ECO:0007669"/>
    <property type="project" value="UniProtKB-ARBA"/>
</dbReference>
<dbReference type="CDD" id="cd05931">
    <property type="entry name" value="FAAL"/>
    <property type="match status" value="1"/>
</dbReference>
<dbReference type="AlphaFoldDB" id="A0A7Z1AX18"/>
<keyword evidence="5" id="KW-1133">Transmembrane helix</keyword>
<evidence type="ECO:0000256" key="3">
    <source>
        <dbReference type="ARBA" id="ARBA00022832"/>
    </source>
</evidence>
<sequence length="552" mass="59471">MLQALRRRAAADPDRVVLRFVEDGREDRTLTRHELDLAAAATGSWLRERFAVGDRVLLTYSFGLDFVVGLVACLHAGLIAVPVPLPGRDHERRRLRCVVADSGACALLTDTPNLVGLGDWVDDHALELPVLATDRLPVRDQDLRPPADAGPDTVAVIQYTSGTTGDPKGVLVSHGNLLHNVDTIRRTFGITENSTLGGWIPHYHDMGLMGQILPALIAGEACVLMTPTSFLRRPHQWLELVHRHRIEVSAAPNFAYDLCSRRITDEQVAGLDLSCWRHAVNGAEPIRPETLAAFTARFAPIGFRAAAMTPCYGLAEATLFVATTGSRGPTVLDIDTQHLERGELRPAGALGPRRGLLSCGRPRDLAVRIVDPVTHQPLPDGQVGEIQIRGGSVSAGYWGARPGPDHLPTGDLGAFHDGELYVTGRRAETLSHRGRTLYPHDLEHELRLAHPELTGLAGAAFTVDEDALVVLHEIKGTFTAAELALIAAGMVRTAGRTPGVALADVVLLRPGGIRRTTSGKIQRTTMRELYLGGGLAPLYVHGGPVEPTDVAA</sequence>
<evidence type="ECO:0000313" key="7">
    <source>
        <dbReference type="EMBL" id="OLF08509.1"/>
    </source>
</evidence>
<dbReference type="InterPro" id="IPR045851">
    <property type="entry name" value="AMP-bd_C_sf"/>
</dbReference>
<dbReference type="InterPro" id="IPR000873">
    <property type="entry name" value="AMP-dep_synth/lig_dom"/>
</dbReference>
<feature type="domain" description="AMP-dependent synthetase/ligase" evidence="6">
    <location>
        <begin position="5"/>
        <end position="398"/>
    </location>
</feature>
<evidence type="ECO:0000313" key="8">
    <source>
        <dbReference type="Proteomes" id="UP000185696"/>
    </source>
</evidence>
<dbReference type="PANTHER" id="PTHR22754:SF32">
    <property type="entry name" value="DISCO-INTERACTING PROTEIN 2"/>
    <property type="match status" value="1"/>
</dbReference>
<feature type="transmembrane region" description="Helical" evidence="5">
    <location>
        <begin position="57"/>
        <end position="85"/>
    </location>
</feature>
<dbReference type="SUPFAM" id="SSF56801">
    <property type="entry name" value="Acetyl-CoA synthetase-like"/>
    <property type="match status" value="1"/>
</dbReference>
<proteinExistence type="inferred from homology"/>
<name>A0A7Z1AX18_9PSEU</name>
<keyword evidence="5" id="KW-0472">Membrane</keyword>
<keyword evidence="4" id="KW-0443">Lipid metabolism</keyword>
<comment type="caution">
    <text evidence="7">The sequence shown here is derived from an EMBL/GenBank/DDBJ whole genome shotgun (WGS) entry which is preliminary data.</text>
</comment>
<dbReference type="GO" id="GO:0070566">
    <property type="term" value="F:adenylyltransferase activity"/>
    <property type="evidence" value="ECO:0007669"/>
    <property type="project" value="TreeGrafter"/>
</dbReference>
<evidence type="ECO:0000256" key="1">
    <source>
        <dbReference type="ARBA" id="ARBA00006432"/>
    </source>
</evidence>
<dbReference type="PROSITE" id="PS00455">
    <property type="entry name" value="AMP_BINDING"/>
    <property type="match status" value="1"/>
</dbReference>
<reference evidence="7 8" key="1">
    <citation type="submission" date="2016-12" db="EMBL/GenBank/DDBJ databases">
        <title>The draft genome sequence of Actinophytocola xinjiangensis.</title>
        <authorList>
            <person name="Wang W."/>
            <person name="Yuan L."/>
        </authorList>
    </citation>
    <scope>NUCLEOTIDE SEQUENCE [LARGE SCALE GENOMIC DNA]</scope>
    <source>
        <strain evidence="7 8">CGMCC 4.4663</strain>
    </source>
</reference>
<organism evidence="7 8">
    <name type="scientific">Actinophytocola xinjiangensis</name>
    <dbReference type="NCBI Taxonomy" id="485602"/>
    <lineage>
        <taxon>Bacteria</taxon>
        <taxon>Bacillati</taxon>
        <taxon>Actinomycetota</taxon>
        <taxon>Actinomycetes</taxon>
        <taxon>Pseudonocardiales</taxon>
        <taxon>Pseudonocardiaceae</taxon>
    </lineage>
</organism>
<dbReference type="Proteomes" id="UP000185696">
    <property type="component" value="Unassembled WGS sequence"/>
</dbReference>
<evidence type="ECO:0000256" key="2">
    <source>
        <dbReference type="ARBA" id="ARBA00022598"/>
    </source>
</evidence>